<proteinExistence type="predicted"/>
<protein>
    <submittedName>
        <fullName evidence="1">Uncharacterized protein</fullName>
    </submittedName>
</protein>
<dbReference type="EMBL" id="ML733991">
    <property type="protein sequence ID" value="KAB8212710.1"/>
    <property type="molecule type" value="Genomic_DNA"/>
</dbReference>
<dbReference type="Proteomes" id="UP000326799">
    <property type="component" value="Unassembled WGS sequence"/>
</dbReference>
<evidence type="ECO:0000313" key="2">
    <source>
        <dbReference type="Proteomes" id="UP000326799"/>
    </source>
</evidence>
<gene>
    <name evidence="1" type="ORF">BDV33DRAFT_210984</name>
</gene>
<reference evidence="1 2" key="1">
    <citation type="submission" date="2019-04" db="EMBL/GenBank/DDBJ databases">
        <title>Fungal friends and foes A comparative genomics study of 23 Aspergillus species from section Flavi.</title>
        <authorList>
            <consortium name="DOE Joint Genome Institute"/>
            <person name="Kjaerbolling I."/>
            <person name="Vesth T.C."/>
            <person name="Frisvad J.C."/>
            <person name="Nybo J.L."/>
            <person name="Theobald S."/>
            <person name="Kildgaard S."/>
            <person name="Petersen T.I."/>
            <person name="Kuo A."/>
            <person name="Sato A."/>
            <person name="Lyhne E.K."/>
            <person name="Kogle M.E."/>
            <person name="Wiebenga A."/>
            <person name="Kun R.S."/>
            <person name="Lubbers R.J."/>
            <person name="Makela M.R."/>
            <person name="Barry K."/>
            <person name="Chovatia M."/>
            <person name="Clum A."/>
            <person name="Daum C."/>
            <person name="Haridas S."/>
            <person name="He G."/>
            <person name="LaButti K."/>
            <person name="Lipzen A."/>
            <person name="Mondo S."/>
            <person name="Pangilinan J."/>
            <person name="Riley R."/>
            <person name="Salamov A."/>
            <person name="Simmons B.A."/>
            <person name="Magnuson J.K."/>
            <person name="Henrissat B."/>
            <person name="Mortensen U.H."/>
            <person name="Larsen T.O."/>
            <person name="De vries R.P."/>
            <person name="Grigoriev I.V."/>
            <person name="Machida M."/>
            <person name="Baker S.E."/>
            <person name="Andersen M.R."/>
        </authorList>
    </citation>
    <scope>NUCLEOTIDE SEQUENCE [LARGE SCALE GENOMIC DNA]</scope>
    <source>
        <strain evidence="1 2">CBS 126849</strain>
    </source>
</reference>
<name>A0A5N6E8G9_9EURO</name>
<organism evidence="1 2">
    <name type="scientific">Aspergillus novoparasiticus</name>
    <dbReference type="NCBI Taxonomy" id="986946"/>
    <lineage>
        <taxon>Eukaryota</taxon>
        <taxon>Fungi</taxon>
        <taxon>Dikarya</taxon>
        <taxon>Ascomycota</taxon>
        <taxon>Pezizomycotina</taxon>
        <taxon>Eurotiomycetes</taxon>
        <taxon>Eurotiomycetidae</taxon>
        <taxon>Eurotiales</taxon>
        <taxon>Aspergillaceae</taxon>
        <taxon>Aspergillus</taxon>
        <taxon>Aspergillus subgen. Circumdati</taxon>
    </lineage>
</organism>
<keyword evidence="2" id="KW-1185">Reference proteome</keyword>
<sequence>MNHAVEVLEVVIRACPYISSDFALYVQLCDAGIEEILPLISMIAFSGKLCTWSVKRVVIPETVA</sequence>
<evidence type="ECO:0000313" key="1">
    <source>
        <dbReference type="EMBL" id="KAB8212710.1"/>
    </source>
</evidence>
<accession>A0A5N6E8G9</accession>
<dbReference type="AlphaFoldDB" id="A0A5N6E8G9"/>